<organism evidence="1 2">
    <name type="scientific">Lasiodiplodia mahajangana</name>
    <dbReference type="NCBI Taxonomy" id="1108764"/>
    <lineage>
        <taxon>Eukaryota</taxon>
        <taxon>Fungi</taxon>
        <taxon>Dikarya</taxon>
        <taxon>Ascomycota</taxon>
        <taxon>Pezizomycotina</taxon>
        <taxon>Dothideomycetes</taxon>
        <taxon>Dothideomycetes incertae sedis</taxon>
        <taxon>Botryosphaeriales</taxon>
        <taxon>Botryosphaeriaceae</taxon>
        <taxon>Lasiodiplodia</taxon>
    </lineage>
</organism>
<proteinExistence type="predicted"/>
<reference evidence="1" key="1">
    <citation type="submission" date="2022-12" db="EMBL/GenBank/DDBJ databases">
        <title>Genome Sequence of Lasiodiplodia mahajangana.</title>
        <authorList>
            <person name="Buettner E."/>
        </authorList>
    </citation>
    <scope>NUCLEOTIDE SEQUENCE</scope>
    <source>
        <strain evidence="1">VT137</strain>
    </source>
</reference>
<gene>
    <name evidence="1" type="ORF">O1611_g1819</name>
</gene>
<dbReference type="Proteomes" id="UP001153332">
    <property type="component" value="Unassembled WGS sequence"/>
</dbReference>
<evidence type="ECO:0000313" key="1">
    <source>
        <dbReference type="EMBL" id="KAJ8131806.1"/>
    </source>
</evidence>
<sequence length="300" mass="34209">MDSYTPITLPYFAPADALPEPLPTHEEVLASTEILACPSFITRKTVARVGRYFAAKWGKDVKSIEGENMLFVRQHTTIPIPEIYAIYNFGEGETMIIMDFVFGTTMERCLSSMEPERLEAIREKLKAQVNELRRIPAPGYYGALGRRCLYDLYWGGEFGPFDNIAGFTKAYFDMKFSSRSATRFAEIKRFCSERMNLVSTSLGHSHPVFTHGDLHDQNVLVQVDDTPVIIDYDLAGFYPAYHEAIASGLLMEHDFNPLDELFEDELQVVFDSEEIWDKARNEEPHMSDAELECDLNLLSK</sequence>
<dbReference type="EMBL" id="JAPUUL010000225">
    <property type="protein sequence ID" value="KAJ8131806.1"/>
    <property type="molecule type" value="Genomic_DNA"/>
</dbReference>
<name>A0ACC2JWM4_9PEZI</name>
<keyword evidence="2" id="KW-1185">Reference proteome</keyword>
<accession>A0ACC2JWM4</accession>
<protein>
    <submittedName>
        <fullName evidence="1">Uncharacterized protein</fullName>
    </submittedName>
</protein>
<evidence type="ECO:0000313" key="2">
    <source>
        <dbReference type="Proteomes" id="UP001153332"/>
    </source>
</evidence>
<comment type="caution">
    <text evidence="1">The sequence shown here is derived from an EMBL/GenBank/DDBJ whole genome shotgun (WGS) entry which is preliminary data.</text>
</comment>